<keyword evidence="1" id="KW-0812">Transmembrane</keyword>
<keyword evidence="3" id="KW-1185">Reference proteome</keyword>
<organism evidence="2 3">
    <name type="scientific">Flavobacterium tiangeerense</name>
    <dbReference type="NCBI Taxonomy" id="459471"/>
    <lineage>
        <taxon>Bacteria</taxon>
        <taxon>Pseudomonadati</taxon>
        <taxon>Bacteroidota</taxon>
        <taxon>Flavobacteriia</taxon>
        <taxon>Flavobacteriales</taxon>
        <taxon>Flavobacteriaceae</taxon>
        <taxon>Flavobacterium</taxon>
    </lineage>
</organism>
<keyword evidence="1" id="KW-0472">Membrane</keyword>
<evidence type="ECO:0000313" key="3">
    <source>
        <dbReference type="Proteomes" id="UP000317519"/>
    </source>
</evidence>
<name>A0ABY3FK19_9FLAO</name>
<dbReference type="Proteomes" id="UP000317519">
    <property type="component" value="Unassembled WGS sequence"/>
</dbReference>
<feature type="transmembrane region" description="Helical" evidence="1">
    <location>
        <begin position="12"/>
        <end position="31"/>
    </location>
</feature>
<comment type="caution">
    <text evidence="2">The sequence shown here is derived from an EMBL/GenBank/DDBJ whole genome shotgun (WGS) entry which is preliminary data.</text>
</comment>
<dbReference type="EMBL" id="VLKO01000013">
    <property type="protein sequence ID" value="TWH99660.1"/>
    <property type="molecule type" value="Genomic_DNA"/>
</dbReference>
<feature type="transmembrane region" description="Helical" evidence="1">
    <location>
        <begin position="37"/>
        <end position="58"/>
    </location>
</feature>
<reference evidence="2 3" key="1">
    <citation type="journal article" date="2015" name="Stand. Genomic Sci.">
        <title>Genomic Encyclopedia of Bacterial and Archaeal Type Strains, Phase III: the genomes of soil and plant-associated and newly described type strains.</title>
        <authorList>
            <person name="Whitman W.B."/>
            <person name="Woyke T."/>
            <person name="Klenk H.P."/>
            <person name="Zhou Y."/>
            <person name="Lilburn T.G."/>
            <person name="Beck B.J."/>
            <person name="De Vos P."/>
            <person name="Vandamme P."/>
            <person name="Eisen J.A."/>
            <person name="Garrity G."/>
            <person name="Hugenholtz P."/>
            <person name="Kyrpides N.C."/>
        </authorList>
    </citation>
    <scope>NUCLEOTIDE SEQUENCE [LARGE SCALE GENOMIC DNA]</scope>
    <source>
        <strain evidence="2 3">CGMCC 1.6847</strain>
    </source>
</reference>
<feature type="transmembrane region" description="Helical" evidence="1">
    <location>
        <begin position="70"/>
        <end position="87"/>
    </location>
</feature>
<evidence type="ECO:0000313" key="2">
    <source>
        <dbReference type="EMBL" id="TWH99660.1"/>
    </source>
</evidence>
<protein>
    <submittedName>
        <fullName evidence="2">Uncharacterized protein</fullName>
    </submittedName>
</protein>
<dbReference type="RefSeq" id="WP_144894056.1">
    <property type="nucleotide sequence ID" value="NZ_VLKO01000013.1"/>
</dbReference>
<gene>
    <name evidence="2" type="ORF">IQ05_03000</name>
</gene>
<sequence>MEEVSKTKESVFLIIIKWIFSLLFLTASFMVLDGDQIWHVIFCYSLVGLLLFPPMTEFWRRIFPFLKNRFIKFLVLLGIFMLASLAFN</sequence>
<proteinExistence type="predicted"/>
<evidence type="ECO:0000256" key="1">
    <source>
        <dbReference type="SAM" id="Phobius"/>
    </source>
</evidence>
<keyword evidence="1" id="KW-1133">Transmembrane helix</keyword>
<accession>A0ABY3FK19</accession>